<dbReference type="Pfam" id="PF01227">
    <property type="entry name" value="GTP_cyclohydroI"/>
    <property type="match status" value="1"/>
</dbReference>
<feature type="domain" description="GTP cyclohydrolase I" evidence="6">
    <location>
        <begin position="8"/>
        <end position="176"/>
    </location>
</feature>
<dbReference type="EC" id="3.5.4.16" evidence="5"/>
<name>A0A160NS97_STRLU</name>
<dbReference type="EMBL" id="AP017424">
    <property type="protein sequence ID" value="BAU81179.1"/>
    <property type="molecule type" value="Genomic_DNA"/>
</dbReference>
<proteinExistence type="inferred from homology"/>
<dbReference type="InterPro" id="IPR018234">
    <property type="entry name" value="GTP_CycHdrlase_I_CS"/>
</dbReference>
<evidence type="ECO:0000256" key="5">
    <source>
        <dbReference type="HAMAP-Rule" id="MF_00223"/>
    </source>
</evidence>
<evidence type="ECO:0000256" key="2">
    <source>
        <dbReference type="ARBA" id="ARBA00005080"/>
    </source>
</evidence>
<dbReference type="UniPathway" id="UPA00848">
    <property type="reaction ID" value="UER00151"/>
</dbReference>
<keyword evidence="3 5" id="KW-0554">One-carbon metabolism</keyword>
<dbReference type="PANTHER" id="PTHR11109">
    <property type="entry name" value="GTP CYCLOHYDROLASE I"/>
    <property type="match status" value="1"/>
</dbReference>
<dbReference type="FunFam" id="3.30.1130.10:FF:000001">
    <property type="entry name" value="GTP cyclohydrolase 1"/>
    <property type="match status" value="1"/>
</dbReference>
<dbReference type="GO" id="GO:0005525">
    <property type="term" value="F:GTP binding"/>
    <property type="evidence" value="ECO:0007669"/>
    <property type="project" value="UniProtKB-KW"/>
</dbReference>
<dbReference type="SUPFAM" id="SSF55620">
    <property type="entry name" value="Tetrahydrobiopterin biosynthesis enzymes-like"/>
    <property type="match status" value="1"/>
</dbReference>
<dbReference type="AlphaFoldDB" id="A0A160NS97"/>
<accession>A0A160NS97</accession>
<dbReference type="PROSITE" id="PS00860">
    <property type="entry name" value="GTP_CYCLOHYDROL_1_2"/>
    <property type="match status" value="1"/>
</dbReference>
<dbReference type="GO" id="GO:0008270">
    <property type="term" value="F:zinc ion binding"/>
    <property type="evidence" value="ECO:0007669"/>
    <property type="project" value="UniProtKB-UniRule"/>
</dbReference>
<dbReference type="InterPro" id="IPR001474">
    <property type="entry name" value="GTP_CycHdrlase_I"/>
</dbReference>
<evidence type="ECO:0000313" key="8">
    <source>
        <dbReference type="Proteomes" id="UP000217676"/>
    </source>
</evidence>
<feature type="binding site" evidence="5">
    <location>
        <position position="72"/>
    </location>
    <ligand>
        <name>Zn(2+)</name>
        <dbReference type="ChEBI" id="CHEBI:29105"/>
    </ligand>
</feature>
<evidence type="ECO:0000259" key="6">
    <source>
        <dbReference type="Pfam" id="PF01227"/>
    </source>
</evidence>
<gene>
    <name evidence="5" type="primary">folE</name>
    <name evidence="7" type="ORF">SLA_0224</name>
</gene>
<protein>
    <recommendedName>
        <fullName evidence="5">GTP cyclohydrolase 1</fullName>
        <ecNumber evidence="5">3.5.4.16</ecNumber>
    </recommendedName>
    <alternativeName>
        <fullName evidence="5">GTP cyclohydrolase I</fullName>
        <shortName evidence="5">GTP-CH-I</shortName>
    </alternativeName>
</protein>
<dbReference type="KEGG" id="slau:SLA_0224"/>
<dbReference type="Gene3D" id="3.30.1130.10">
    <property type="match status" value="1"/>
</dbReference>
<dbReference type="Gene3D" id="1.10.286.10">
    <property type="match status" value="1"/>
</dbReference>
<dbReference type="HAMAP" id="MF_00223">
    <property type="entry name" value="FolE"/>
    <property type="match status" value="1"/>
</dbReference>
<dbReference type="InterPro" id="IPR043134">
    <property type="entry name" value="GTP-CH-I_N"/>
</dbReference>
<dbReference type="NCBIfam" id="NF006826">
    <property type="entry name" value="PRK09347.1-3"/>
    <property type="match status" value="1"/>
</dbReference>
<organism evidence="7 8">
    <name type="scientific">Streptomyces laurentii</name>
    <dbReference type="NCBI Taxonomy" id="39478"/>
    <lineage>
        <taxon>Bacteria</taxon>
        <taxon>Bacillati</taxon>
        <taxon>Actinomycetota</taxon>
        <taxon>Actinomycetes</taxon>
        <taxon>Kitasatosporales</taxon>
        <taxon>Streptomycetaceae</taxon>
        <taxon>Streptomyces</taxon>
    </lineage>
</organism>
<keyword evidence="5" id="KW-0547">Nucleotide-binding</keyword>
<feature type="binding site" evidence="5">
    <location>
        <position position="143"/>
    </location>
    <ligand>
        <name>Zn(2+)</name>
        <dbReference type="ChEBI" id="CHEBI:29105"/>
    </ligand>
</feature>
<evidence type="ECO:0000256" key="4">
    <source>
        <dbReference type="ARBA" id="ARBA00022801"/>
    </source>
</evidence>
<dbReference type="GO" id="GO:0003934">
    <property type="term" value="F:GTP cyclohydrolase I activity"/>
    <property type="evidence" value="ECO:0007669"/>
    <property type="project" value="UniProtKB-UniRule"/>
</dbReference>
<comment type="pathway">
    <text evidence="2 5">Cofactor biosynthesis; 7,8-dihydroneopterin triphosphate biosynthesis; 7,8-dihydroneopterin triphosphate from GTP: step 1/1.</text>
</comment>
<comment type="catalytic activity">
    <reaction evidence="1 5">
        <text>GTP + H2O = 7,8-dihydroneopterin 3'-triphosphate + formate + H(+)</text>
        <dbReference type="Rhea" id="RHEA:17473"/>
        <dbReference type="ChEBI" id="CHEBI:15377"/>
        <dbReference type="ChEBI" id="CHEBI:15378"/>
        <dbReference type="ChEBI" id="CHEBI:15740"/>
        <dbReference type="ChEBI" id="CHEBI:37565"/>
        <dbReference type="ChEBI" id="CHEBI:58462"/>
        <dbReference type="EC" id="3.5.4.16"/>
    </reaction>
</comment>
<sequence length="186" mass="20649">MSPDPLERIARELLLAIGEDPDREGLRDTPARYARWWREFSDYDPGTLDTSFLCASSAEAVSVSGIHLWSLCEHHLLPFSCEVTIGYLPREQVLGLSKFARIAQQHAHRLQVQERLTADIADSVEKLTGSADVAVVCHGEHLCMAMRGIRTPATMTTATWRGAFRDAAVRAEFLALQPARPHSAGR</sequence>
<keyword evidence="4 5" id="KW-0378">Hydrolase</keyword>
<keyword evidence="5" id="KW-0479">Metal-binding</keyword>
<evidence type="ECO:0000313" key="7">
    <source>
        <dbReference type="EMBL" id="BAU81179.1"/>
    </source>
</evidence>
<dbReference type="InterPro" id="IPR043133">
    <property type="entry name" value="GTP-CH-I_C/QueF"/>
</dbReference>
<dbReference type="GO" id="GO:0046654">
    <property type="term" value="P:tetrahydrofolate biosynthetic process"/>
    <property type="evidence" value="ECO:0007669"/>
    <property type="project" value="UniProtKB-UniRule"/>
</dbReference>
<feature type="binding site" evidence="5">
    <location>
        <position position="75"/>
    </location>
    <ligand>
        <name>Zn(2+)</name>
        <dbReference type="ChEBI" id="CHEBI:29105"/>
    </ligand>
</feature>
<evidence type="ECO:0000256" key="3">
    <source>
        <dbReference type="ARBA" id="ARBA00022563"/>
    </source>
</evidence>
<dbReference type="RefSeq" id="WP_359879017.1">
    <property type="nucleotide sequence ID" value="NZ_JBEYHT010000032.1"/>
</dbReference>
<dbReference type="GO" id="GO:0005737">
    <property type="term" value="C:cytoplasm"/>
    <property type="evidence" value="ECO:0007669"/>
    <property type="project" value="TreeGrafter"/>
</dbReference>
<dbReference type="InterPro" id="IPR020602">
    <property type="entry name" value="GTP_CycHdrlase_I_dom"/>
</dbReference>
<comment type="similarity">
    <text evidence="5">Belongs to the GTP cyclohydrolase I family.</text>
</comment>
<comment type="subunit">
    <text evidence="5">Homopolymer.</text>
</comment>
<keyword evidence="5" id="KW-0342">GTP-binding</keyword>
<dbReference type="GO" id="GO:0006730">
    <property type="term" value="P:one-carbon metabolic process"/>
    <property type="evidence" value="ECO:0007669"/>
    <property type="project" value="UniProtKB-UniRule"/>
</dbReference>
<dbReference type="GO" id="GO:0006729">
    <property type="term" value="P:tetrahydrobiopterin biosynthetic process"/>
    <property type="evidence" value="ECO:0007669"/>
    <property type="project" value="TreeGrafter"/>
</dbReference>
<dbReference type="PANTHER" id="PTHR11109:SF7">
    <property type="entry name" value="GTP CYCLOHYDROLASE 1"/>
    <property type="match status" value="1"/>
</dbReference>
<dbReference type="Proteomes" id="UP000217676">
    <property type="component" value="Chromosome"/>
</dbReference>
<evidence type="ECO:0000256" key="1">
    <source>
        <dbReference type="ARBA" id="ARBA00001052"/>
    </source>
</evidence>
<reference evidence="7 8" key="1">
    <citation type="journal article" date="2016" name="Genome Announc.">
        <title>Complete Genome Sequence of Thiostrepton-Producing Streptomyces laurentii ATCC 31255.</title>
        <authorList>
            <person name="Doi K."/>
            <person name="Fujino Y."/>
            <person name="Nagayoshi Y."/>
            <person name="Ohshima T."/>
            <person name="Ogata S."/>
        </authorList>
    </citation>
    <scope>NUCLEOTIDE SEQUENCE [LARGE SCALE GENOMIC DNA]</scope>
    <source>
        <strain evidence="7 8">ATCC 31255</strain>
    </source>
</reference>
<keyword evidence="5" id="KW-0862">Zinc</keyword>
<keyword evidence="8" id="KW-1185">Reference proteome</keyword>